<dbReference type="PROSITE" id="PS00108">
    <property type="entry name" value="PROTEIN_KINASE_ST"/>
    <property type="match status" value="1"/>
</dbReference>
<dbReference type="SMART" id="SM00220">
    <property type="entry name" value="S_TKc"/>
    <property type="match status" value="1"/>
</dbReference>
<evidence type="ECO:0000256" key="2">
    <source>
        <dbReference type="ARBA" id="ARBA00022527"/>
    </source>
</evidence>
<feature type="region of interest" description="Disordered" evidence="8">
    <location>
        <begin position="421"/>
        <end position="462"/>
    </location>
</feature>
<evidence type="ECO:0000256" key="5">
    <source>
        <dbReference type="ARBA" id="ARBA00022777"/>
    </source>
</evidence>
<keyword evidence="6 7" id="KW-0067">ATP-binding</keyword>
<evidence type="ECO:0000256" key="6">
    <source>
        <dbReference type="ARBA" id="ARBA00022840"/>
    </source>
</evidence>
<dbReference type="PANTHER" id="PTHR43289">
    <property type="entry name" value="MITOGEN-ACTIVATED PROTEIN KINASE KINASE KINASE 20-RELATED"/>
    <property type="match status" value="1"/>
</dbReference>
<dbReference type="EC" id="2.7.11.1" evidence="1"/>
<sequence>MQPLDSTSTVRRIGRYRLDGVLGRGGMGVVHEAFDEVQQRRVALKLLRPGNPDQSSGERFAKEMQIAVSLEHPNVVPVYETGEEDGVRYLAMRLVDGEDLGAVIRREGALDPGRVARLGRQIGSALDAAHAQGLVHRDVKPGNVLLTGHDDEEHAYLTDFGLTRDADDGLTQTGQWIGTVDYAAPEQIEAGTLSARTDVYAFGCVLYHALTGGLPFEGTFTAKAMAHSTQPLPSVRLPASQHGARIDAVLARATAKAPGERFATAGELARALAAAVTAPDDDPGQATAAMPAILPEEVAAADAAQAADEGATVVQPTAVTTPAPAARTPRVRDPLPAGTPRARRRAPAAPVAAAAAAAAGPAAVAAAAADAAAGAPSGLGPSWASGAPHTGGPARRGRLLALGAAALLVLALAVVLLSGGGGDGTKATSGDRTAAKASGKRTSSKASGSRTASGASTKAAPPAPVVAPATVAYTATKGAYTTRVPAGWSTSGEQDLGGVKRTIFTGPDGQTLLIDATPGMAPSFGREGRTVTGTTHFSTALGAVVGYRFTGQPAYCATGCVDYQLDLGGHGFAVQAGGTPEARAAARKAIGALQPTAAPAPAPAATSPAPAAQPQPQPAGKVPPGKAKKHGRKKDG</sequence>
<evidence type="ECO:0000256" key="9">
    <source>
        <dbReference type="SAM" id="Phobius"/>
    </source>
</evidence>
<proteinExistence type="predicted"/>
<protein>
    <recommendedName>
        <fullName evidence="1">non-specific serine/threonine protein kinase</fullName>
        <ecNumber evidence="1">2.7.11.1</ecNumber>
    </recommendedName>
</protein>
<evidence type="ECO:0000259" key="10">
    <source>
        <dbReference type="PROSITE" id="PS50011"/>
    </source>
</evidence>
<dbReference type="SUPFAM" id="SSF56112">
    <property type="entry name" value="Protein kinase-like (PK-like)"/>
    <property type="match status" value="1"/>
</dbReference>
<dbReference type="InterPro" id="IPR017441">
    <property type="entry name" value="Protein_kinase_ATP_BS"/>
</dbReference>
<name>A0ABY5DSH0_9ACTN</name>
<keyword evidence="2 11" id="KW-0723">Serine/threonine-protein kinase</keyword>
<dbReference type="PROSITE" id="PS50011">
    <property type="entry name" value="PROTEIN_KINASE_DOM"/>
    <property type="match status" value="1"/>
</dbReference>
<dbReference type="EMBL" id="CP098502">
    <property type="protein sequence ID" value="UTI64968.1"/>
    <property type="molecule type" value="Genomic_DNA"/>
</dbReference>
<evidence type="ECO:0000256" key="3">
    <source>
        <dbReference type="ARBA" id="ARBA00022679"/>
    </source>
</evidence>
<evidence type="ECO:0000256" key="4">
    <source>
        <dbReference type="ARBA" id="ARBA00022741"/>
    </source>
</evidence>
<dbReference type="PROSITE" id="PS00107">
    <property type="entry name" value="PROTEIN_KINASE_ATP"/>
    <property type="match status" value="1"/>
</dbReference>
<keyword evidence="3" id="KW-0808">Transferase</keyword>
<keyword evidence="9" id="KW-1133">Transmembrane helix</keyword>
<feature type="transmembrane region" description="Helical" evidence="9">
    <location>
        <begin position="399"/>
        <end position="419"/>
    </location>
</feature>
<dbReference type="InterPro" id="IPR011009">
    <property type="entry name" value="Kinase-like_dom_sf"/>
</dbReference>
<feature type="binding site" evidence="7">
    <location>
        <position position="45"/>
    </location>
    <ligand>
        <name>ATP</name>
        <dbReference type="ChEBI" id="CHEBI:30616"/>
    </ligand>
</feature>
<dbReference type="Gene3D" id="3.30.200.20">
    <property type="entry name" value="Phosphorylase Kinase, domain 1"/>
    <property type="match status" value="1"/>
</dbReference>
<dbReference type="Pfam" id="PF00069">
    <property type="entry name" value="Pkinase"/>
    <property type="match status" value="1"/>
</dbReference>
<gene>
    <name evidence="11" type="ORF">NBH00_01880</name>
</gene>
<evidence type="ECO:0000313" key="12">
    <source>
        <dbReference type="Proteomes" id="UP001056035"/>
    </source>
</evidence>
<keyword evidence="9" id="KW-0472">Membrane</keyword>
<feature type="region of interest" description="Disordered" evidence="8">
    <location>
        <begin position="317"/>
        <end position="348"/>
    </location>
</feature>
<evidence type="ECO:0000313" key="11">
    <source>
        <dbReference type="EMBL" id="UTI64968.1"/>
    </source>
</evidence>
<dbReference type="RefSeq" id="WP_254571660.1">
    <property type="nucleotide sequence ID" value="NZ_CP098502.1"/>
</dbReference>
<feature type="compositionally biased region" description="Low complexity" evidence="8">
    <location>
        <begin position="317"/>
        <end position="340"/>
    </location>
</feature>
<keyword evidence="12" id="KW-1185">Reference proteome</keyword>
<dbReference type="Proteomes" id="UP001056035">
    <property type="component" value="Chromosome"/>
</dbReference>
<evidence type="ECO:0000256" key="7">
    <source>
        <dbReference type="PROSITE-ProRule" id="PRU10141"/>
    </source>
</evidence>
<dbReference type="InterPro" id="IPR008271">
    <property type="entry name" value="Ser/Thr_kinase_AS"/>
</dbReference>
<evidence type="ECO:0000256" key="1">
    <source>
        <dbReference type="ARBA" id="ARBA00012513"/>
    </source>
</evidence>
<accession>A0ABY5DSH0</accession>
<reference evidence="11 12" key="1">
    <citation type="submission" date="2022-06" db="EMBL/GenBank/DDBJ databases">
        <title>Paraconexibacter antarcticus.</title>
        <authorList>
            <person name="Kim C.S."/>
        </authorList>
    </citation>
    <scope>NUCLEOTIDE SEQUENCE [LARGE SCALE GENOMIC DNA]</scope>
    <source>
        <strain evidence="11 12">02-257</strain>
    </source>
</reference>
<organism evidence="11 12">
    <name type="scientific">Paraconexibacter antarcticus</name>
    <dbReference type="NCBI Taxonomy" id="2949664"/>
    <lineage>
        <taxon>Bacteria</taxon>
        <taxon>Bacillati</taxon>
        <taxon>Actinomycetota</taxon>
        <taxon>Thermoleophilia</taxon>
        <taxon>Solirubrobacterales</taxon>
        <taxon>Paraconexibacteraceae</taxon>
        <taxon>Paraconexibacter</taxon>
    </lineage>
</organism>
<dbReference type="Gene3D" id="1.10.510.10">
    <property type="entry name" value="Transferase(Phosphotransferase) domain 1"/>
    <property type="match status" value="1"/>
</dbReference>
<dbReference type="GO" id="GO:0004674">
    <property type="term" value="F:protein serine/threonine kinase activity"/>
    <property type="evidence" value="ECO:0007669"/>
    <property type="project" value="UniProtKB-KW"/>
</dbReference>
<feature type="compositionally biased region" description="Low complexity" evidence="8">
    <location>
        <begin position="589"/>
        <end position="610"/>
    </location>
</feature>
<feature type="domain" description="Protein kinase" evidence="10">
    <location>
        <begin position="16"/>
        <end position="273"/>
    </location>
</feature>
<dbReference type="PANTHER" id="PTHR43289:SF6">
    <property type="entry name" value="SERINE_THREONINE-PROTEIN KINASE NEKL-3"/>
    <property type="match status" value="1"/>
</dbReference>
<feature type="region of interest" description="Disordered" evidence="8">
    <location>
        <begin position="589"/>
        <end position="636"/>
    </location>
</feature>
<keyword evidence="4 7" id="KW-0547">Nucleotide-binding</keyword>
<dbReference type="InterPro" id="IPR000719">
    <property type="entry name" value="Prot_kinase_dom"/>
</dbReference>
<dbReference type="CDD" id="cd14014">
    <property type="entry name" value="STKc_PknB_like"/>
    <property type="match status" value="1"/>
</dbReference>
<evidence type="ECO:0000256" key="8">
    <source>
        <dbReference type="SAM" id="MobiDB-lite"/>
    </source>
</evidence>
<keyword evidence="9" id="KW-0812">Transmembrane</keyword>
<feature type="compositionally biased region" description="Basic residues" evidence="8">
    <location>
        <begin position="626"/>
        <end position="636"/>
    </location>
</feature>
<feature type="compositionally biased region" description="Low complexity" evidence="8">
    <location>
        <begin position="444"/>
        <end position="462"/>
    </location>
</feature>
<keyword evidence="5 11" id="KW-0418">Kinase</keyword>